<sequence>MLAVSQVSDVNVVVVVVVVLYRYVNPFATGGFFIRQPVCAAQRLKLSTYGGHLVQQSIRHLQRLVPSTDGKNQLWSEQKISSRLRMCCNRTHLHSHSKLQFNVTESL</sequence>
<evidence type="ECO:0000256" key="1">
    <source>
        <dbReference type="SAM" id="Phobius"/>
    </source>
</evidence>
<dbReference type="AlphaFoldDB" id="A0A1A9W8X2"/>
<feature type="transmembrane region" description="Helical" evidence="1">
    <location>
        <begin position="12"/>
        <end position="34"/>
    </location>
</feature>
<dbReference type="Proteomes" id="UP000091820">
    <property type="component" value="Unassembled WGS sequence"/>
</dbReference>
<keyword evidence="1" id="KW-1133">Transmembrane helix</keyword>
<organism evidence="2 3">
    <name type="scientific">Glossina brevipalpis</name>
    <dbReference type="NCBI Taxonomy" id="37001"/>
    <lineage>
        <taxon>Eukaryota</taxon>
        <taxon>Metazoa</taxon>
        <taxon>Ecdysozoa</taxon>
        <taxon>Arthropoda</taxon>
        <taxon>Hexapoda</taxon>
        <taxon>Insecta</taxon>
        <taxon>Pterygota</taxon>
        <taxon>Neoptera</taxon>
        <taxon>Endopterygota</taxon>
        <taxon>Diptera</taxon>
        <taxon>Brachycera</taxon>
        <taxon>Muscomorpha</taxon>
        <taxon>Hippoboscoidea</taxon>
        <taxon>Glossinidae</taxon>
        <taxon>Glossina</taxon>
    </lineage>
</organism>
<keyword evidence="3" id="KW-1185">Reference proteome</keyword>
<evidence type="ECO:0000313" key="3">
    <source>
        <dbReference type="Proteomes" id="UP000091820"/>
    </source>
</evidence>
<reference evidence="2" key="2">
    <citation type="submission" date="2020-05" db="UniProtKB">
        <authorList>
            <consortium name="EnsemblMetazoa"/>
        </authorList>
    </citation>
    <scope>IDENTIFICATION</scope>
    <source>
        <strain evidence="2">IAEA</strain>
    </source>
</reference>
<protein>
    <submittedName>
        <fullName evidence="2">Uncharacterized protein</fullName>
    </submittedName>
</protein>
<accession>A0A1A9W8X2</accession>
<reference evidence="3" key="1">
    <citation type="submission" date="2014-03" db="EMBL/GenBank/DDBJ databases">
        <authorList>
            <person name="Aksoy S."/>
            <person name="Warren W."/>
            <person name="Wilson R.K."/>
        </authorList>
    </citation>
    <scope>NUCLEOTIDE SEQUENCE [LARGE SCALE GENOMIC DNA]</scope>
    <source>
        <strain evidence="3">IAEA</strain>
    </source>
</reference>
<keyword evidence="1" id="KW-0472">Membrane</keyword>
<dbReference type="VEuPathDB" id="VectorBase:GBRI010595"/>
<proteinExistence type="predicted"/>
<keyword evidence="1" id="KW-0812">Transmembrane</keyword>
<dbReference type="EnsemblMetazoa" id="GBRI010595-RA">
    <property type="protein sequence ID" value="GBRI010595-PA"/>
    <property type="gene ID" value="GBRI010595"/>
</dbReference>
<evidence type="ECO:0000313" key="2">
    <source>
        <dbReference type="EnsemblMetazoa" id="GBRI010595-PA"/>
    </source>
</evidence>
<name>A0A1A9W8X2_9MUSC</name>